<name>A0ACC6PHC6_9BACL</name>
<accession>A0ACC6PHC6</accession>
<comment type="caution">
    <text evidence="1">The sequence shown here is derived from an EMBL/GenBank/DDBJ whole genome shotgun (WGS) entry which is preliminary data.</text>
</comment>
<dbReference type="EMBL" id="JBBKAR010000052">
    <property type="protein sequence ID" value="MEJ8306217.1"/>
    <property type="molecule type" value="Genomic_DNA"/>
</dbReference>
<evidence type="ECO:0000313" key="2">
    <source>
        <dbReference type="Proteomes" id="UP001380953"/>
    </source>
</evidence>
<organism evidence="1 2">
    <name type="scientific">Saccharibacillus sacchari</name>
    <dbReference type="NCBI Taxonomy" id="456493"/>
    <lineage>
        <taxon>Bacteria</taxon>
        <taxon>Bacillati</taxon>
        <taxon>Bacillota</taxon>
        <taxon>Bacilli</taxon>
        <taxon>Bacillales</taxon>
        <taxon>Paenibacillaceae</taxon>
        <taxon>Saccharibacillus</taxon>
    </lineage>
</organism>
<evidence type="ECO:0000313" key="1">
    <source>
        <dbReference type="EMBL" id="MEJ8306217.1"/>
    </source>
</evidence>
<keyword evidence="2" id="KW-1185">Reference proteome</keyword>
<sequence>MSERSNLFAEAELFIKQCYAELNLTEEAVALRLKEIAEQIETGGTYSHTYDELRHGARMAWRNNNRCIGRLPWDSLHVVDKRDASSEEEIAAALLEHLDYATNRGRIRPTITILRPEQGEWPGARVWNEQLIRYAGYTREDGSRIGDPASLEFTRICEQLGWQGDGTDFDVLPLVIQLDGRAPKWFEVPRERVLEVDIRHSEIAGFNELGLKWYAVPAVSNMRLEIGGIRYSGAPFNGWYMGTEIGARNLADEGRYNLLPVVADLMGIDRSRRSTLWQDRALVELNVAVLESYRAAGVSMVDHHTAAAQFESFEKREREAGRDVTGNWAWLIPPMAPATTHVFHKRYDNTIVKPNFFYGKKPYADLLKGTEAEQTDLVVPTGGCPVTGAGAQSGSFSEERLSSNLQTRPQKASSERETYATQARGGCPFH</sequence>
<proteinExistence type="predicted"/>
<dbReference type="Proteomes" id="UP001380953">
    <property type="component" value="Unassembled WGS sequence"/>
</dbReference>
<reference evidence="1" key="1">
    <citation type="submission" date="2024-03" db="EMBL/GenBank/DDBJ databases">
        <title>Whole genome sequecning of epiphytes from Marcgravia umbellata leaves.</title>
        <authorList>
            <person name="Kumar G."/>
            <person name="Savka M.A."/>
        </authorList>
    </citation>
    <scope>NUCLEOTIDE SEQUENCE</scope>
    <source>
        <strain evidence="1">RIT_BL5</strain>
    </source>
</reference>
<gene>
    <name evidence="1" type="ORF">WKI47_20125</name>
</gene>
<protein>
    <submittedName>
        <fullName evidence="1">Nitric oxide synthase oxygenase</fullName>
    </submittedName>
</protein>